<feature type="chain" id="PRO_5045959286" description="SPOR domain-containing protein" evidence="1">
    <location>
        <begin position="28"/>
        <end position="206"/>
    </location>
</feature>
<organism evidence="2 3">
    <name type="scientific">Peiella sedimenti</name>
    <dbReference type="NCBI Taxonomy" id="3061083"/>
    <lineage>
        <taxon>Bacteria</taxon>
        <taxon>Pseudomonadati</taxon>
        <taxon>Pseudomonadota</taxon>
        <taxon>Alphaproteobacteria</taxon>
        <taxon>Caulobacterales</taxon>
        <taxon>Caulobacteraceae</taxon>
        <taxon>Peiella</taxon>
    </lineage>
</organism>
<keyword evidence="3" id="KW-1185">Reference proteome</keyword>
<dbReference type="PROSITE" id="PS51257">
    <property type="entry name" value="PROKAR_LIPOPROTEIN"/>
    <property type="match status" value="1"/>
</dbReference>
<dbReference type="RefSeq" id="WP_302108869.1">
    <property type="nucleotide sequence ID" value="NZ_JAUKTR010000001.1"/>
</dbReference>
<reference evidence="2" key="1">
    <citation type="submission" date="2023-07" db="EMBL/GenBank/DDBJ databases">
        <title>Brevundimonas soil sp. nov., isolated from the soil of chemical plant.</title>
        <authorList>
            <person name="Wu N."/>
        </authorList>
    </citation>
    <scope>NUCLEOTIDE SEQUENCE</scope>
    <source>
        <strain evidence="2">XZ-24</strain>
    </source>
</reference>
<evidence type="ECO:0000313" key="3">
    <source>
        <dbReference type="Proteomes" id="UP001169063"/>
    </source>
</evidence>
<evidence type="ECO:0008006" key="4">
    <source>
        <dbReference type="Google" id="ProtNLM"/>
    </source>
</evidence>
<name>A0ABT8SMF9_9CAUL</name>
<comment type="caution">
    <text evidence="2">The sequence shown here is derived from an EMBL/GenBank/DDBJ whole genome shotgun (WGS) entry which is preliminary data.</text>
</comment>
<protein>
    <recommendedName>
        <fullName evidence="4">SPOR domain-containing protein</fullName>
    </recommendedName>
</protein>
<evidence type="ECO:0000256" key="1">
    <source>
        <dbReference type="SAM" id="SignalP"/>
    </source>
</evidence>
<dbReference type="Proteomes" id="UP001169063">
    <property type="component" value="Unassembled WGS sequence"/>
</dbReference>
<proteinExistence type="predicted"/>
<evidence type="ECO:0000313" key="2">
    <source>
        <dbReference type="EMBL" id="MDO1558457.1"/>
    </source>
</evidence>
<feature type="signal peptide" evidence="1">
    <location>
        <begin position="1"/>
        <end position="27"/>
    </location>
</feature>
<keyword evidence="1" id="KW-0732">Signal</keyword>
<gene>
    <name evidence="2" type="ORF">Q0812_03325</name>
</gene>
<accession>A0ABT8SMF9</accession>
<sequence>MTPRVPFRPVLAAGLAILAAGCSAVEADPNRFERWGEAVASIRISADDAPSADRPGAPPLIAPDLSASRRAGLRQALAVEVIEPEQLWDARLGDLRGAMDVAQPVLQQVSNVAEASGRPLAPDTGEGVLIQLGAYSDEGAARAAFAAAVARAGGRLADAQPVLQRTSTVDGRTLVRLKAGPIPAGAAASACRAAGVTDRWCAVARS</sequence>
<dbReference type="EMBL" id="JAUKTR010000001">
    <property type="protein sequence ID" value="MDO1558457.1"/>
    <property type="molecule type" value="Genomic_DNA"/>
</dbReference>